<sequence length="123" mass="13733">MDPGVRILGGHGKHRLRLTLGETWRAVIDLSDLGKVGKAGLAQRHHLVLEYAGDLLRRHDEWRFGIFNGPSMTNALPAQFNRSRDSQLSAASPEGIDEYTCGEKEANNEQLKQLPVPCSHLHR</sequence>
<evidence type="ECO:0000313" key="2">
    <source>
        <dbReference type="Proteomes" id="UP001201980"/>
    </source>
</evidence>
<comment type="caution">
    <text evidence="1">The sequence shown here is derived from an EMBL/GenBank/DDBJ whole genome shotgun (WGS) entry which is preliminary data.</text>
</comment>
<gene>
    <name evidence="1" type="ORF">MKZ38_000183</name>
</gene>
<dbReference type="AlphaFoldDB" id="A0AAD5RFE1"/>
<keyword evidence="2" id="KW-1185">Reference proteome</keyword>
<name>A0AAD5RFE1_9PEZI</name>
<reference evidence="1" key="1">
    <citation type="submission" date="2022-07" db="EMBL/GenBank/DDBJ databases">
        <title>Draft genome sequence of Zalerion maritima ATCC 34329, a (micro)plastics degrading marine fungus.</title>
        <authorList>
            <person name="Paco A."/>
            <person name="Goncalves M.F.M."/>
            <person name="Rocha-Santos T.A.P."/>
            <person name="Alves A."/>
        </authorList>
    </citation>
    <scope>NUCLEOTIDE SEQUENCE</scope>
    <source>
        <strain evidence="1">ATCC 34329</strain>
    </source>
</reference>
<organism evidence="1 2">
    <name type="scientific">Zalerion maritima</name>
    <dbReference type="NCBI Taxonomy" id="339359"/>
    <lineage>
        <taxon>Eukaryota</taxon>
        <taxon>Fungi</taxon>
        <taxon>Dikarya</taxon>
        <taxon>Ascomycota</taxon>
        <taxon>Pezizomycotina</taxon>
        <taxon>Sordariomycetes</taxon>
        <taxon>Lulworthiomycetidae</taxon>
        <taxon>Lulworthiales</taxon>
        <taxon>Lulworthiaceae</taxon>
        <taxon>Zalerion</taxon>
    </lineage>
</organism>
<protein>
    <submittedName>
        <fullName evidence="1">Uncharacterized protein</fullName>
    </submittedName>
</protein>
<dbReference type="EMBL" id="JAKWBI020001041">
    <property type="protein sequence ID" value="KAJ2891608.1"/>
    <property type="molecule type" value="Genomic_DNA"/>
</dbReference>
<accession>A0AAD5RFE1</accession>
<evidence type="ECO:0000313" key="1">
    <source>
        <dbReference type="EMBL" id="KAJ2891608.1"/>
    </source>
</evidence>
<dbReference type="Proteomes" id="UP001201980">
    <property type="component" value="Unassembled WGS sequence"/>
</dbReference>
<proteinExistence type="predicted"/>